<gene>
    <name evidence="3" type="ORF">KP014_17400</name>
    <name evidence="4" type="ORF">SAMN04487895_103448</name>
</gene>
<evidence type="ECO:0000313" key="5">
    <source>
        <dbReference type="Proteomes" id="UP000198809"/>
    </source>
</evidence>
<evidence type="ECO:0000313" key="4">
    <source>
        <dbReference type="EMBL" id="SEN92347.1"/>
    </source>
</evidence>
<dbReference type="Pfam" id="PF01012">
    <property type="entry name" value="ETF"/>
    <property type="match status" value="1"/>
</dbReference>
<dbReference type="SUPFAM" id="SSF52402">
    <property type="entry name" value="Adenine nucleotide alpha hydrolases-like"/>
    <property type="match status" value="1"/>
</dbReference>
<accession>A0A1H8KHQ0</accession>
<evidence type="ECO:0000313" key="3">
    <source>
        <dbReference type="EMBL" id="QWU13747.1"/>
    </source>
</evidence>
<organism evidence="4 5">
    <name type="scientific">Paenibacillus sophorae</name>
    <dbReference type="NCBI Taxonomy" id="1333845"/>
    <lineage>
        <taxon>Bacteria</taxon>
        <taxon>Bacillati</taxon>
        <taxon>Bacillota</taxon>
        <taxon>Bacilli</taxon>
        <taxon>Bacillales</taxon>
        <taxon>Paenibacillaceae</taxon>
        <taxon>Paenibacillus</taxon>
    </lineage>
</organism>
<name>A0A1H8KHQ0_9BACL</name>
<dbReference type="EMBL" id="CP076607">
    <property type="protein sequence ID" value="QWU13747.1"/>
    <property type="molecule type" value="Genomic_DNA"/>
</dbReference>
<evidence type="ECO:0000259" key="2">
    <source>
        <dbReference type="SMART" id="SM00893"/>
    </source>
</evidence>
<dbReference type="EMBL" id="FODH01000003">
    <property type="protein sequence ID" value="SEN92347.1"/>
    <property type="molecule type" value="Genomic_DNA"/>
</dbReference>
<proteinExistence type="predicted"/>
<sequence>MNVIVCVKPVVRDDGHATDGLSHYDHLALNFARQIKITMPCKVVAVAMSNRSSIPHLKKLKYKEVDEVVLISDELFTGSDTYATAYIMASAIQKFIPYDLIICGKKSLDGGTSQVPIQIAGGLNIPHISYVNSIEIEGSGYVHATRKLYEYEAGVRVKLPCLITVDESFSVRQYISLSAIQQHFDYHPRVISNNELGLDPSSVGASGSLTKVIRSKRVNQVTNCRFLERNEYSQIAGMLNHV</sequence>
<dbReference type="Gene3D" id="3.40.50.620">
    <property type="entry name" value="HUPs"/>
    <property type="match status" value="1"/>
</dbReference>
<dbReference type="RefSeq" id="WP_036603182.1">
    <property type="nucleotide sequence ID" value="NZ_CP076607.1"/>
</dbReference>
<reference evidence="3 6" key="2">
    <citation type="submission" date="2021-06" db="EMBL/GenBank/DDBJ databases">
        <title>Whole genome sequence of Paenibacillus sophorae DSM23020 for comparative genomics.</title>
        <authorList>
            <person name="Kim M.-J."/>
            <person name="Lee G."/>
            <person name="Shin J.-H."/>
        </authorList>
    </citation>
    <scope>NUCLEOTIDE SEQUENCE [LARGE SCALE GENOMIC DNA]</scope>
    <source>
        <strain evidence="3 6">DSM 23020</strain>
    </source>
</reference>
<reference evidence="4 5" key="1">
    <citation type="submission" date="2016-10" db="EMBL/GenBank/DDBJ databases">
        <authorList>
            <person name="de Groot N.N."/>
        </authorList>
    </citation>
    <scope>NUCLEOTIDE SEQUENCE [LARGE SCALE GENOMIC DNA]</scope>
    <source>
        <strain evidence="4 5">CGMCC 1.10238</strain>
    </source>
</reference>
<evidence type="ECO:0000256" key="1">
    <source>
        <dbReference type="ARBA" id="ARBA00042002"/>
    </source>
</evidence>
<dbReference type="PIRSF" id="PIRSF000090">
    <property type="entry name" value="Beta-ETF"/>
    <property type="match status" value="1"/>
</dbReference>
<dbReference type="AlphaFoldDB" id="A0A1H8KHQ0"/>
<dbReference type="GO" id="GO:0009055">
    <property type="term" value="F:electron transfer activity"/>
    <property type="evidence" value="ECO:0007669"/>
    <property type="project" value="InterPro"/>
</dbReference>
<dbReference type="Proteomes" id="UP000198809">
    <property type="component" value="Unassembled WGS sequence"/>
</dbReference>
<dbReference type="PANTHER" id="PTHR21294:SF17">
    <property type="entry name" value="PROTEIN FIXA"/>
    <property type="match status" value="1"/>
</dbReference>
<evidence type="ECO:0000313" key="6">
    <source>
        <dbReference type="Proteomes" id="UP000683429"/>
    </source>
</evidence>
<dbReference type="OrthoDB" id="9804960at2"/>
<dbReference type="PANTHER" id="PTHR21294">
    <property type="entry name" value="ELECTRON TRANSFER FLAVOPROTEIN BETA-SUBUNIT"/>
    <property type="match status" value="1"/>
</dbReference>
<feature type="domain" description="Electron transfer flavoprotein alpha/beta-subunit N-terminal" evidence="2">
    <location>
        <begin position="10"/>
        <end position="200"/>
    </location>
</feature>
<dbReference type="Proteomes" id="UP000683429">
    <property type="component" value="Chromosome"/>
</dbReference>
<dbReference type="STRING" id="1333845.SAMN04487895_103448"/>
<dbReference type="SMART" id="SM00893">
    <property type="entry name" value="ETF"/>
    <property type="match status" value="1"/>
</dbReference>
<keyword evidence="6" id="KW-1185">Reference proteome</keyword>
<dbReference type="InterPro" id="IPR014730">
    <property type="entry name" value="ETF_a/b_N"/>
</dbReference>
<protein>
    <recommendedName>
        <fullName evidence="1">Electron transfer flavoprotein small subunit</fullName>
    </recommendedName>
</protein>
<dbReference type="InterPro" id="IPR014729">
    <property type="entry name" value="Rossmann-like_a/b/a_fold"/>
</dbReference>
<dbReference type="InterPro" id="IPR012255">
    <property type="entry name" value="ETF_b"/>
</dbReference>